<comment type="caution">
    <text evidence="1">The sequence shown here is derived from an EMBL/GenBank/DDBJ whole genome shotgun (WGS) entry which is preliminary data.</text>
</comment>
<protein>
    <submittedName>
        <fullName evidence="1">Uncharacterized protein</fullName>
    </submittedName>
</protein>
<name>A0ACC1T7B2_9APHY</name>
<proteinExistence type="predicted"/>
<reference evidence="1" key="1">
    <citation type="submission" date="2022-07" db="EMBL/GenBank/DDBJ databases">
        <title>Genome Sequence of Phlebia brevispora.</title>
        <authorList>
            <person name="Buettner E."/>
        </authorList>
    </citation>
    <scope>NUCLEOTIDE SEQUENCE</scope>
    <source>
        <strain evidence="1">MPL23</strain>
    </source>
</reference>
<evidence type="ECO:0000313" key="1">
    <source>
        <dbReference type="EMBL" id="KAJ3554592.1"/>
    </source>
</evidence>
<sequence>MQLGQLELIVVCDDSRRLQEYRVEQQDARTITCFISSEAGKPFKICTTNLASQPLVGKVKLDGLKVRTFRAVANGVHVADCVYLSQSVKRPFLFSQTLTAHLDNEDDVTPDADLLDRTGSIQIDFFRCELGPELPWFSRGAKDISLRSFSGGNIAHQILLGTQQIVRNKRVSGARATLLDPADLPYARFIFKYQSKGDARRSRVHQHAAYDPRTDILQSHGIIPRPLVVPVTRSPR</sequence>
<keyword evidence="2" id="KW-1185">Reference proteome</keyword>
<dbReference type="EMBL" id="JANHOG010000415">
    <property type="protein sequence ID" value="KAJ3554592.1"/>
    <property type="molecule type" value="Genomic_DNA"/>
</dbReference>
<accession>A0ACC1T7B2</accession>
<gene>
    <name evidence="1" type="ORF">NM688_g3025</name>
</gene>
<evidence type="ECO:0000313" key="2">
    <source>
        <dbReference type="Proteomes" id="UP001148662"/>
    </source>
</evidence>
<dbReference type="Proteomes" id="UP001148662">
    <property type="component" value="Unassembled WGS sequence"/>
</dbReference>
<organism evidence="1 2">
    <name type="scientific">Phlebia brevispora</name>
    <dbReference type="NCBI Taxonomy" id="194682"/>
    <lineage>
        <taxon>Eukaryota</taxon>
        <taxon>Fungi</taxon>
        <taxon>Dikarya</taxon>
        <taxon>Basidiomycota</taxon>
        <taxon>Agaricomycotina</taxon>
        <taxon>Agaricomycetes</taxon>
        <taxon>Polyporales</taxon>
        <taxon>Meruliaceae</taxon>
        <taxon>Phlebia</taxon>
    </lineage>
</organism>